<dbReference type="EMBL" id="CABN01000064">
    <property type="protein sequence ID" value="CBH99864.1"/>
    <property type="molecule type" value="Genomic_DNA"/>
</dbReference>
<accession>E6PY55</accession>
<proteinExistence type="predicted"/>
<reference evidence="1" key="1">
    <citation type="submission" date="2009-10" db="EMBL/GenBank/DDBJ databases">
        <title>Diversity of trophic interactions inside an arsenic-rich microbial ecosystem.</title>
        <authorList>
            <person name="Bertin P.N."/>
            <person name="Heinrich-Salmeron A."/>
            <person name="Pelletier E."/>
            <person name="Goulhen-Chollet F."/>
            <person name="Arsene-Ploetze F."/>
            <person name="Gallien S."/>
            <person name="Calteau A."/>
            <person name="Vallenet D."/>
            <person name="Casiot C."/>
            <person name="Chane-Woon-Ming B."/>
            <person name="Giloteaux L."/>
            <person name="Barakat M."/>
            <person name="Bonnefoy V."/>
            <person name="Bruneel O."/>
            <person name="Chandler M."/>
            <person name="Cleiss J."/>
            <person name="Duran R."/>
            <person name="Elbaz-Poulichet F."/>
            <person name="Fonknechten N."/>
            <person name="Lauga B."/>
            <person name="Mornico D."/>
            <person name="Ortet P."/>
            <person name="Schaeffer C."/>
            <person name="Siguier P."/>
            <person name="Alexander Thil Smith A."/>
            <person name="Van Dorsselaer A."/>
            <person name="Weissenbach J."/>
            <person name="Medigue C."/>
            <person name="Le Paslier D."/>
        </authorList>
    </citation>
    <scope>NUCLEOTIDE SEQUENCE</scope>
</reference>
<gene>
    <name evidence="1" type="ORF">CARN3_0828</name>
</gene>
<dbReference type="AlphaFoldDB" id="E6PY55"/>
<evidence type="ECO:0000313" key="1">
    <source>
        <dbReference type="EMBL" id="CBH99864.1"/>
    </source>
</evidence>
<organism evidence="1">
    <name type="scientific">mine drainage metagenome</name>
    <dbReference type="NCBI Taxonomy" id="410659"/>
    <lineage>
        <taxon>unclassified sequences</taxon>
        <taxon>metagenomes</taxon>
        <taxon>ecological metagenomes</taxon>
    </lineage>
</organism>
<sequence length="77" mass="8600">METRRKQRELINSNHSHMAMMAKTDQIVAAASGILNVSAHANAPQSGVPKQFRSRSTFLAQRCLQAKEGMFKQKELS</sequence>
<name>E6PY55_9ZZZZ</name>
<comment type="caution">
    <text evidence="1">The sequence shown here is derived from an EMBL/GenBank/DDBJ whole genome shotgun (WGS) entry which is preliminary data.</text>
</comment>
<protein>
    <submittedName>
        <fullName evidence="1">Uncharacterized protein</fullName>
    </submittedName>
</protein>